<keyword evidence="4" id="KW-0274">FAD</keyword>
<dbReference type="RefSeq" id="WP_353866891.1">
    <property type="nucleotide sequence ID" value="NZ_CP088295.1"/>
</dbReference>
<keyword evidence="5" id="KW-0560">Oxidoreductase</keyword>
<protein>
    <recommendedName>
        <fullName evidence="8">Alpha/beta hydrolase</fullName>
    </recommendedName>
</protein>
<name>A0ABY5PII5_9ACTN</name>
<evidence type="ECO:0000313" key="7">
    <source>
        <dbReference type="Proteomes" id="UP001058860"/>
    </source>
</evidence>
<evidence type="ECO:0000313" key="6">
    <source>
        <dbReference type="EMBL" id="UUY04421.1"/>
    </source>
</evidence>
<reference evidence="7" key="1">
    <citation type="submission" date="2021-11" db="EMBL/GenBank/DDBJ databases">
        <title>Cultivation dependent microbiological survey of springs from the worlds oldest radium mine currently devoted to the extraction of radon-saturated water.</title>
        <authorList>
            <person name="Kapinusova G."/>
            <person name="Smrhova T."/>
            <person name="Strejcek M."/>
            <person name="Suman J."/>
            <person name="Jani K."/>
            <person name="Pajer P."/>
            <person name="Uhlik O."/>
        </authorList>
    </citation>
    <scope>NUCLEOTIDE SEQUENCE [LARGE SCALE GENOMIC DNA]</scope>
    <source>
        <strain evidence="7">J379</strain>
    </source>
</reference>
<dbReference type="Proteomes" id="UP001058860">
    <property type="component" value="Chromosome"/>
</dbReference>
<evidence type="ECO:0000256" key="2">
    <source>
        <dbReference type="ARBA" id="ARBA00010790"/>
    </source>
</evidence>
<dbReference type="InterPro" id="IPR052542">
    <property type="entry name" value="Cholesterol_Oxidase"/>
</dbReference>
<sequence length="560" mass="62634">MSTLRFTEEMDGFLSFDAVEDDDHERGRRRGEDAGTAAMFQLTIEVDDDDAFLADPDHAATARGWVRIGGPLGDVPLPVGDGVFNLFPDGPDERRREMRYVLPFTAPDGRALVLTGEKHVEDGPGFDLWTDTTTLFTEVRDAVSGERVAIGILRLTAGDFLRQMMTVRANGADAPASFGLFFAKTLWQVYGKRELPDGIRRRPPAPRTPPLELEERIVPYTTEDGFTGHLVNVRAAGAEPHLGPVYMAAGSSVRTNVFRAPISENIVERLAREGYDVWLNEWRASIVHPRNAWSLDEGALYDHPEGVRTVVRETGAETVKALVHCQGSSSFFMGLVSGLMPQVDTVVCNAMALHPVVPPLSRVKIVGLTPVMARFTEFVDIGWGINPQTWLSRLIRGYVRATHHECDNLVCQISSFFYGHGDSTMWDHAKLSPETHDWLTDEFEWIPIRFFSQMRRSIRRGHLVWDRPHPGVPADLCAQPPQTDAQITFLQGTANRCFAPDSQARSFAWFDEHQPGRHRLRQLRGYGHFDCWMGDDAPIDVFPVVLDALNIVPSRVTPVA</sequence>
<organism evidence="6 7">
    <name type="scientific">Svornostia abyssi</name>
    <dbReference type="NCBI Taxonomy" id="2898438"/>
    <lineage>
        <taxon>Bacteria</taxon>
        <taxon>Bacillati</taxon>
        <taxon>Actinomycetota</taxon>
        <taxon>Thermoleophilia</taxon>
        <taxon>Solirubrobacterales</taxon>
        <taxon>Baekduiaceae</taxon>
        <taxon>Svornostia</taxon>
    </lineage>
</organism>
<dbReference type="PANTHER" id="PTHR47470">
    <property type="entry name" value="CHOLESTEROL OXIDASE"/>
    <property type="match status" value="1"/>
</dbReference>
<evidence type="ECO:0000256" key="3">
    <source>
        <dbReference type="ARBA" id="ARBA00022630"/>
    </source>
</evidence>
<evidence type="ECO:0000256" key="4">
    <source>
        <dbReference type="ARBA" id="ARBA00022827"/>
    </source>
</evidence>
<dbReference type="PANTHER" id="PTHR47470:SF1">
    <property type="entry name" value="FAD-DEPENDENT OXIDOREDUCTASE 2 FAD BINDING DOMAIN-CONTAINING PROTEIN"/>
    <property type="match status" value="1"/>
</dbReference>
<proteinExistence type="inferred from homology"/>
<evidence type="ECO:0000256" key="1">
    <source>
        <dbReference type="ARBA" id="ARBA00001974"/>
    </source>
</evidence>
<dbReference type="EMBL" id="CP088295">
    <property type="protein sequence ID" value="UUY04421.1"/>
    <property type="molecule type" value="Genomic_DNA"/>
</dbReference>
<keyword evidence="3" id="KW-0285">Flavoprotein</keyword>
<gene>
    <name evidence="6" type="ORF">LRS13_02495</name>
</gene>
<comment type="similarity">
    <text evidence="2">Belongs to the GMC oxidoreductase family.</text>
</comment>
<dbReference type="InterPro" id="IPR029058">
    <property type="entry name" value="AB_hydrolase_fold"/>
</dbReference>
<evidence type="ECO:0008006" key="8">
    <source>
        <dbReference type="Google" id="ProtNLM"/>
    </source>
</evidence>
<dbReference type="SUPFAM" id="SSF53474">
    <property type="entry name" value="alpha/beta-Hydrolases"/>
    <property type="match status" value="1"/>
</dbReference>
<dbReference type="Gene3D" id="3.40.50.1820">
    <property type="entry name" value="alpha/beta hydrolase"/>
    <property type="match status" value="1"/>
</dbReference>
<evidence type="ECO:0000256" key="5">
    <source>
        <dbReference type="ARBA" id="ARBA00023002"/>
    </source>
</evidence>
<keyword evidence="7" id="KW-1185">Reference proteome</keyword>
<accession>A0ABY5PII5</accession>
<comment type="cofactor">
    <cofactor evidence="1">
        <name>FAD</name>
        <dbReference type="ChEBI" id="CHEBI:57692"/>
    </cofactor>
</comment>